<keyword evidence="3 5" id="KW-1133">Transmembrane helix</keyword>
<dbReference type="GO" id="GO:0016020">
    <property type="term" value="C:membrane"/>
    <property type="evidence" value="ECO:0007669"/>
    <property type="project" value="UniProtKB-SubCell"/>
</dbReference>
<dbReference type="EMBL" id="MU005960">
    <property type="protein sequence ID" value="KAF2863589.1"/>
    <property type="molecule type" value="Genomic_DNA"/>
</dbReference>
<dbReference type="PANTHER" id="PTHR10783">
    <property type="entry name" value="XENOTROPIC AND POLYTROPIC RETROVIRUS RECEPTOR 1-RELATED"/>
    <property type="match status" value="1"/>
</dbReference>
<feature type="domain" description="EXS" evidence="6">
    <location>
        <begin position="190"/>
        <end position="382"/>
    </location>
</feature>
<sequence length="382" mass="44011">MADIDGRVEEVDAFGLVLPLPYRLAAIWVFGIWLWGLNLYGLNRVQINALQTIRYHSSSAEHVAVFRFATVLTAPLTASLLLFWLFTHGGNAQLVEAYEALANLTLIALLVLIFFVPQRWLWPARLWPDSGRSRLLSTFKRISIGGIAKTEDGKFGDILLADALTSYARPLSELYIVFSMMLLKRPTTGKIDRSSSVMVPILLAVPFMIRFRQCMTDGQTANALKYATAFPAIALSTFMRAKDPLLGHEMLHMLWILAATTNALYSFYWDVARDWDLTLFSHKRQSIDYPYGLRRVRCFNDPRRYYAMICLDLLLRFAWAFKLSPHLEHYYDFEGGIFLLEVMEVLRRFLWVFFRVETEWVRTKHSDEIIIGDMGVKLDQAN</sequence>
<evidence type="ECO:0000313" key="7">
    <source>
        <dbReference type="EMBL" id="KAF2863589.1"/>
    </source>
</evidence>
<dbReference type="AlphaFoldDB" id="A0A6A7C941"/>
<organism evidence="7 8">
    <name type="scientific">Piedraia hortae CBS 480.64</name>
    <dbReference type="NCBI Taxonomy" id="1314780"/>
    <lineage>
        <taxon>Eukaryota</taxon>
        <taxon>Fungi</taxon>
        <taxon>Dikarya</taxon>
        <taxon>Ascomycota</taxon>
        <taxon>Pezizomycotina</taxon>
        <taxon>Dothideomycetes</taxon>
        <taxon>Dothideomycetidae</taxon>
        <taxon>Capnodiales</taxon>
        <taxon>Piedraiaceae</taxon>
        <taxon>Piedraia</taxon>
    </lineage>
</organism>
<dbReference type="PROSITE" id="PS51380">
    <property type="entry name" value="EXS"/>
    <property type="match status" value="1"/>
</dbReference>
<keyword evidence="8" id="KW-1185">Reference proteome</keyword>
<dbReference type="GO" id="GO:0005737">
    <property type="term" value="C:cytoplasm"/>
    <property type="evidence" value="ECO:0007669"/>
    <property type="project" value="TreeGrafter"/>
</dbReference>
<gene>
    <name evidence="7" type="ORF">K470DRAFT_226157</name>
</gene>
<evidence type="ECO:0000313" key="8">
    <source>
        <dbReference type="Proteomes" id="UP000799421"/>
    </source>
</evidence>
<keyword evidence="4 5" id="KW-0472">Membrane</keyword>
<name>A0A6A7C941_9PEZI</name>
<dbReference type="InterPro" id="IPR004342">
    <property type="entry name" value="EXS_C"/>
</dbReference>
<comment type="subcellular location">
    <subcellularLocation>
        <location evidence="1">Membrane</location>
        <topology evidence="1">Multi-pass membrane protein</topology>
    </subcellularLocation>
</comment>
<feature type="transmembrane region" description="Helical" evidence="5">
    <location>
        <begin position="63"/>
        <end position="86"/>
    </location>
</feature>
<protein>
    <submittedName>
        <fullName evidence="7">EXS-domain-containing protein</fullName>
    </submittedName>
</protein>
<dbReference type="Proteomes" id="UP000799421">
    <property type="component" value="Unassembled WGS sequence"/>
</dbReference>
<reference evidence="7" key="1">
    <citation type="journal article" date="2020" name="Stud. Mycol.">
        <title>101 Dothideomycetes genomes: a test case for predicting lifestyles and emergence of pathogens.</title>
        <authorList>
            <person name="Haridas S."/>
            <person name="Albert R."/>
            <person name="Binder M."/>
            <person name="Bloem J."/>
            <person name="Labutti K."/>
            <person name="Salamov A."/>
            <person name="Andreopoulos B."/>
            <person name="Baker S."/>
            <person name="Barry K."/>
            <person name="Bills G."/>
            <person name="Bluhm B."/>
            <person name="Cannon C."/>
            <person name="Castanera R."/>
            <person name="Culley D."/>
            <person name="Daum C."/>
            <person name="Ezra D."/>
            <person name="Gonzalez J."/>
            <person name="Henrissat B."/>
            <person name="Kuo A."/>
            <person name="Liang C."/>
            <person name="Lipzen A."/>
            <person name="Lutzoni F."/>
            <person name="Magnuson J."/>
            <person name="Mondo S."/>
            <person name="Nolan M."/>
            <person name="Ohm R."/>
            <person name="Pangilinan J."/>
            <person name="Park H.-J."/>
            <person name="Ramirez L."/>
            <person name="Alfaro M."/>
            <person name="Sun H."/>
            <person name="Tritt A."/>
            <person name="Yoshinaga Y."/>
            <person name="Zwiers L.-H."/>
            <person name="Turgeon B."/>
            <person name="Goodwin S."/>
            <person name="Spatafora J."/>
            <person name="Crous P."/>
            <person name="Grigoriev I."/>
        </authorList>
    </citation>
    <scope>NUCLEOTIDE SEQUENCE</scope>
    <source>
        <strain evidence="7">CBS 480.64</strain>
    </source>
</reference>
<dbReference type="Pfam" id="PF03124">
    <property type="entry name" value="EXS"/>
    <property type="match status" value="1"/>
</dbReference>
<evidence type="ECO:0000256" key="5">
    <source>
        <dbReference type="SAM" id="Phobius"/>
    </source>
</evidence>
<evidence type="ECO:0000256" key="2">
    <source>
        <dbReference type="ARBA" id="ARBA00022692"/>
    </source>
</evidence>
<evidence type="ECO:0000256" key="3">
    <source>
        <dbReference type="ARBA" id="ARBA00022989"/>
    </source>
</evidence>
<feature type="transmembrane region" description="Helical" evidence="5">
    <location>
        <begin position="98"/>
        <end position="116"/>
    </location>
</feature>
<feature type="transmembrane region" description="Helical" evidence="5">
    <location>
        <begin position="251"/>
        <end position="269"/>
    </location>
</feature>
<keyword evidence="2 5" id="KW-0812">Transmembrane</keyword>
<accession>A0A6A7C941</accession>
<evidence type="ECO:0000256" key="4">
    <source>
        <dbReference type="ARBA" id="ARBA00023136"/>
    </source>
</evidence>
<feature type="transmembrane region" description="Helical" evidence="5">
    <location>
        <begin position="223"/>
        <end position="239"/>
    </location>
</feature>
<evidence type="ECO:0000256" key="1">
    <source>
        <dbReference type="ARBA" id="ARBA00004141"/>
    </source>
</evidence>
<feature type="transmembrane region" description="Helical" evidence="5">
    <location>
        <begin position="20"/>
        <end position="42"/>
    </location>
</feature>
<evidence type="ECO:0000259" key="6">
    <source>
        <dbReference type="PROSITE" id="PS51380"/>
    </source>
</evidence>
<proteinExistence type="predicted"/>
<dbReference type="OrthoDB" id="2159384at2759"/>
<dbReference type="PANTHER" id="PTHR10783:SF46">
    <property type="entry name" value="PROTEIN ERD1 HOMOLOG 2"/>
    <property type="match status" value="1"/>
</dbReference>